<organism evidence="1">
    <name type="scientific">bioreactor metagenome</name>
    <dbReference type="NCBI Taxonomy" id="1076179"/>
    <lineage>
        <taxon>unclassified sequences</taxon>
        <taxon>metagenomes</taxon>
        <taxon>ecological metagenomes</taxon>
    </lineage>
</organism>
<protein>
    <submittedName>
        <fullName evidence="1">Uncharacterized protein</fullName>
    </submittedName>
</protein>
<reference evidence="1" key="1">
    <citation type="submission" date="2019-08" db="EMBL/GenBank/DDBJ databases">
        <authorList>
            <person name="Kucharzyk K."/>
            <person name="Murdoch R.W."/>
            <person name="Higgins S."/>
            <person name="Loffler F."/>
        </authorList>
    </citation>
    <scope>NUCLEOTIDE SEQUENCE</scope>
</reference>
<sequence>MQLAADKHPSDKVRALFDGLHAGEKTGRKGVVKPFMVEFKAGHLIASFQKLLQHVCFMLAEGRITEGQISLAPVHDAFVVRKGVKALLSVIAAQAAVSDPAKGQVRIACVYQGIVDTASAKGDRAQQGLGLLFFIGKYITG</sequence>
<dbReference type="AlphaFoldDB" id="A0A645FGL9"/>
<evidence type="ECO:0000313" key="1">
    <source>
        <dbReference type="EMBL" id="MPN12756.1"/>
    </source>
</evidence>
<name>A0A645FGL9_9ZZZZ</name>
<gene>
    <name evidence="1" type="ORF">SDC9_160076</name>
</gene>
<dbReference type="EMBL" id="VSSQ01059169">
    <property type="protein sequence ID" value="MPN12756.1"/>
    <property type="molecule type" value="Genomic_DNA"/>
</dbReference>
<proteinExistence type="predicted"/>
<comment type="caution">
    <text evidence="1">The sequence shown here is derived from an EMBL/GenBank/DDBJ whole genome shotgun (WGS) entry which is preliminary data.</text>
</comment>
<accession>A0A645FGL9</accession>